<keyword evidence="4" id="KW-1185">Reference proteome</keyword>
<dbReference type="EMBL" id="JAAMPI010002182">
    <property type="protein sequence ID" value="KAF4617089.1"/>
    <property type="molecule type" value="Genomic_DNA"/>
</dbReference>
<dbReference type="Proteomes" id="UP000566819">
    <property type="component" value="Unassembled WGS sequence"/>
</dbReference>
<keyword evidence="1" id="KW-1133">Transmembrane helix</keyword>
<reference evidence="3 4" key="1">
    <citation type="submission" date="2020-03" db="EMBL/GenBank/DDBJ databases">
        <title>Draft Genome Sequence of Cudoniella acicularis.</title>
        <authorList>
            <person name="Buettner E."/>
            <person name="Kellner H."/>
        </authorList>
    </citation>
    <scope>NUCLEOTIDE SEQUENCE [LARGE SCALE GENOMIC DNA]</scope>
    <source>
        <strain evidence="3 4">DSM 108380</strain>
    </source>
</reference>
<feature type="transmembrane region" description="Helical" evidence="1">
    <location>
        <begin position="56"/>
        <end position="73"/>
    </location>
</feature>
<evidence type="ECO:0000256" key="1">
    <source>
        <dbReference type="SAM" id="Phobius"/>
    </source>
</evidence>
<dbReference type="Pfam" id="PF06985">
    <property type="entry name" value="HET"/>
    <property type="match status" value="1"/>
</dbReference>
<gene>
    <name evidence="3" type="ORF">G7Y89_g15060</name>
</gene>
<feature type="domain" description="Heterokaryon incompatibility" evidence="2">
    <location>
        <begin position="228"/>
        <end position="372"/>
    </location>
</feature>
<keyword evidence="1" id="KW-0472">Membrane</keyword>
<feature type="transmembrane region" description="Helical" evidence="1">
    <location>
        <begin position="79"/>
        <end position="101"/>
    </location>
</feature>
<dbReference type="InterPro" id="IPR052895">
    <property type="entry name" value="HetReg/Transcr_Mod"/>
</dbReference>
<dbReference type="AlphaFoldDB" id="A0A8H4QTH3"/>
<evidence type="ECO:0000259" key="2">
    <source>
        <dbReference type="Pfam" id="PF06985"/>
    </source>
</evidence>
<dbReference type="Pfam" id="PF26639">
    <property type="entry name" value="Het-6_barrel"/>
    <property type="match status" value="1"/>
</dbReference>
<organism evidence="3 4">
    <name type="scientific">Cudoniella acicularis</name>
    <dbReference type="NCBI Taxonomy" id="354080"/>
    <lineage>
        <taxon>Eukaryota</taxon>
        <taxon>Fungi</taxon>
        <taxon>Dikarya</taxon>
        <taxon>Ascomycota</taxon>
        <taxon>Pezizomycotina</taxon>
        <taxon>Leotiomycetes</taxon>
        <taxon>Helotiales</taxon>
        <taxon>Tricladiaceae</taxon>
        <taxon>Cudoniella</taxon>
    </lineage>
</organism>
<accession>A0A8H4QTH3</accession>
<dbReference type="PANTHER" id="PTHR24148:SF73">
    <property type="entry name" value="HET DOMAIN PROTEIN (AFU_ORTHOLOGUE AFUA_8G01020)"/>
    <property type="match status" value="1"/>
</dbReference>
<comment type="caution">
    <text evidence="3">The sequence shown here is derived from an EMBL/GenBank/DDBJ whole genome shotgun (WGS) entry which is preliminary data.</text>
</comment>
<name>A0A8H4QTH3_9HELO</name>
<evidence type="ECO:0000313" key="3">
    <source>
        <dbReference type="EMBL" id="KAF4617089.1"/>
    </source>
</evidence>
<sequence>MPLALVQYIDDAFLTIDEVKKVFHKASLYKLEAQDWPYEDLREEATRRTDKVKEKILIGFLLSMVYEVTGAAVTSTTSMLLVLLFGAVIFGFSFLVIIIIYQDGWWDAYFKTTLGTIEGWFAQHLISRLVESNVRYQAQYVVFYLNRLAQYFIFIYEEWDRHKNSRPAPLKHEYELVYELFFGWSNSYVYLELERPTHFRLLKILAGKPYDPVKAEFIETELSESEPYEAISYVWGSNPGRQVITLDGQDMSITQSAFDILLQRRSGWHDRLLWIDQICINQSNSKEKASQVQMMKKIYERADRVIAYLGPALDAHLVQSHFAELYYRYHGLGFSFTELKTLYNREAKTAQWDALNKFFGNPWFRRIWIVQEAASAIELYILYGDICLDWKYVERTLDVLSDREMLEVWQPSSRVETWSGEPRHEAMMGLTNINWMLEFRGDIKVEKEKMTLAKALQRCQGFGATDPRDKVFALLGLLEDGSNAEIIPDYSDVNAATKVYTKTMKYLLTRREDPLYCLSTAGIGHHRHINSLPSWVPDWSLTFRAQPLDSHYSAGSQYPAKISFHPSDPSILCLEGEAFDTITHLSDESIRRINWSMSAINRDREDWFTNCESLAKLHLKEPYFPAGAECQSLHEAVIRTMLGNQASYLTETPSTAQCLDDFEAAMSCYATFDTMMEMRDYVLAENSMTPEIEERFTSMLPVPLEEYRELAAKSSRFLHFASFNIGRKFYVTEKGRMGTVAPGSREGDVVCVLKGARMPYVLRREGGDGGKRVCRLVGNAYVHGAMNGEIEPDGEYEDECESQHEESAVEAPDDIEVEVWEPAANY</sequence>
<protein>
    <recommendedName>
        <fullName evidence="2">Heterokaryon incompatibility domain-containing protein</fullName>
    </recommendedName>
</protein>
<dbReference type="PANTHER" id="PTHR24148">
    <property type="entry name" value="ANKYRIN REPEAT DOMAIN-CONTAINING PROTEIN 39 HOMOLOG-RELATED"/>
    <property type="match status" value="1"/>
</dbReference>
<keyword evidence="1" id="KW-0812">Transmembrane</keyword>
<dbReference type="OrthoDB" id="2157530at2759"/>
<evidence type="ECO:0000313" key="4">
    <source>
        <dbReference type="Proteomes" id="UP000566819"/>
    </source>
</evidence>
<dbReference type="InterPro" id="IPR010730">
    <property type="entry name" value="HET"/>
</dbReference>
<proteinExistence type="predicted"/>